<evidence type="ECO:0000313" key="2">
    <source>
        <dbReference type="EMBL" id="DAF85130.1"/>
    </source>
</evidence>
<protein>
    <submittedName>
        <fullName evidence="2">Uncharacterized protein</fullName>
    </submittedName>
</protein>
<sequence>MFADAVKTDYKNDSDNHLNAGNGSSTPDVVNMDDPNAINTLLIMAGGKR</sequence>
<reference evidence="2" key="1">
    <citation type="journal article" date="2021" name="Proc. Natl. Acad. Sci. U.S.A.">
        <title>A Catalog of Tens of Thousands of Viruses from Human Metagenomes Reveals Hidden Associations with Chronic Diseases.</title>
        <authorList>
            <person name="Tisza M.J."/>
            <person name="Buck C.B."/>
        </authorList>
    </citation>
    <scope>NUCLEOTIDE SEQUENCE</scope>
    <source>
        <strain evidence="2">Ctxdc10</strain>
    </source>
</reference>
<proteinExistence type="predicted"/>
<evidence type="ECO:0000256" key="1">
    <source>
        <dbReference type="SAM" id="MobiDB-lite"/>
    </source>
</evidence>
<feature type="region of interest" description="Disordered" evidence="1">
    <location>
        <begin position="1"/>
        <end position="33"/>
    </location>
</feature>
<feature type="compositionally biased region" description="Polar residues" evidence="1">
    <location>
        <begin position="17"/>
        <end position="28"/>
    </location>
</feature>
<accession>A0A8S5TSE3</accession>
<organism evidence="2">
    <name type="scientific">Siphoviridae sp. ctxdc10</name>
    <dbReference type="NCBI Taxonomy" id="2825740"/>
    <lineage>
        <taxon>Viruses</taxon>
        <taxon>Duplodnaviria</taxon>
        <taxon>Heunggongvirae</taxon>
        <taxon>Uroviricota</taxon>
        <taxon>Caudoviricetes</taxon>
    </lineage>
</organism>
<dbReference type="EMBL" id="BK015918">
    <property type="protein sequence ID" value="DAF85130.1"/>
    <property type="molecule type" value="Genomic_DNA"/>
</dbReference>
<feature type="compositionally biased region" description="Basic and acidic residues" evidence="1">
    <location>
        <begin position="1"/>
        <end position="16"/>
    </location>
</feature>
<name>A0A8S5TSE3_9CAUD</name>